<protein>
    <submittedName>
        <fullName evidence="4">Uncharacterized protein</fullName>
    </submittedName>
</protein>
<keyword evidence="2" id="KW-0443">Lipid metabolism</keyword>
<dbReference type="GO" id="GO:0006629">
    <property type="term" value="P:lipid metabolic process"/>
    <property type="evidence" value="ECO:0007669"/>
    <property type="project" value="UniProtKB-KW"/>
</dbReference>
<accession>A0A935Q0E3</accession>
<organism evidence="4 5">
    <name type="scientific">Candidatus Accumulibacter proximus</name>
    <dbReference type="NCBI Taxonomy" id="2954385"/>
    <lineage>
        <taxon>Bacteria</taxon>
        <taxon>Pseudomonadati</taxon>
        <taxon>Pseudomonadota</taxon>
        <taxon>Betaproteobacteria</taxon>
        <taxon>Candidatus Accumulibacter</taxon>
    </lineage>
</organism>
<dbReference type="InterPro" id="IPR052351">
    <property type="entry name" value="Ornithine_N-alpha-AT"/>
</dbReference>
<dbReference type="AlphaFoldDB" id="A0A935Q0E3"/>
<sequence>MDGWPRWYRGEPWPRKHLIGCAPIGMADGGHNAANLFQQLSPAQIGPSDFRVHPFDRLPYERLANGLPALMPPVIKGYLRAGAWVCGDLAWNPDFNTADMLLLLPVSRFNTRYARHFVKGAT</sequence>
<evidence type="ECO:0000313" key="4">
    <source>
        <dbReference type="EMBL" id="MBK7675987.1"/>
    </source>
</evidence>
<reference evidence="4 5" key="1">
    <citation type="submission" date="2020-10" db="EMBL/GenBank/DDBJ databases">
        <title>Connecting structure to function with the recovery of over 1000 high-quality activated sludge metagenome-assembled genomes encoding full-length rRNA genes using long-read sequencing.</title>
        <authorList>
            <person name="Singleton C.M."/>
            <person name="Petriglieri F."/>
            <person name="Kristensen J.M."/>
            <person name="Kirkegaard R.H."/>
            <person name="Michaelsen T.Y."/>
            <person name="Andersen M.H."/>
            <person name="Karst S.M."/>
            <person name="Dueholm M.S."/>
            <person name="Nielsen P.H."/>
            <person name="Albertsen M."/>
        </authorList>
    </citation>
    <scope>NUCLEOTIDE SEQUENCE [LARGE SCALE GENOMIC DNA]</scope>
    <source>
        <strain evidence="4">EsbW_18-Q3-R4-48_BATAC.285</strain>
    </source>
</reference>
<dbReference type="Proteomes" id="UP000697998">
    <property type="component" value="Unassembled WGS sequence"/>
</dbReference>
<evidence type="ECO:0000256" key="3">
    <source>
        <dbReference type="ARBA" id="ARBA00023315"/>
    </source>
</evidence>
<dbReference type="EMBL" id="JADJMH010000015">
    <property type="protein sequence ID" value="MBK7675987.1"/>
    <property type="molecule type" value="Genomic_DNA"/>
</dbReference>
<dbReference type="PANTHER" id="PTHR37323">
    <property type="entry name" value="GCN5-RELATED N-ACETYLTRANSFERASE"/>
    <property type="match status" value="1"/>
</dbReference>
<keyword evidence="3" id="KW-0012">Acyltransferase</keyword>
<evidence type="ECO:0000256" key="2">
    <source>
        <dbReference type="ARBA" id="ARBA00023098"/>
    </source>
</evidence>
<evidence type="ECO:0000313" key="5">
    <source>
        <dbReference type="Proteomes" id="UP000697998"/>
    </source>
</evidence>
<name>A0A935Q0E3_9PROT</name>
<evidence type="ECO:0000256" key="1">
    <source>
        <dbReference type="ARBA" id="ARBA00022679"/>
    </source>
</evidence>
<proteinExistence type="predicted"/>
<gene>
    <name evidence="4" type="ORF">IPJ27_15210</name>
</gene>
<dbReference type="GO" id="GO:0016746">
    <property type="term" value="F:acyltransferase activity"/>
    <property type="evidence" value="ECO:0007669"/>
    <property type="project" value="UniProtKB-KW"/>
</dbReference>
<dbReference type="PANTHER" id="PTHR37323:SF1">
    <property type="entry name" value="L-ORNITHINE N(ALPHA)-ACYLTRANSFERASE"/>
    <property type="match status" value="1"/>
</dbReference>
<comment type="caution">
    <text evidence="4">The sequence shown here is derived from an EMBL/GenBank/DDBJ whole genome shotgun (WGS) entry which is preliminary data.</text>
</comment>
<keyword evidence="1" id="KW-0808">Transferase</keyword>